<feature type="domain" description="DUF7146" evidence="2">
    <location>
        <begin position="130"/>
        <end position="249"/>
    </location>
</feature>
<name>A0A073IUG2_9RHOB</name>
<dbReference type="RefSeq" id="WP_037931094.1">
    <property type="nucleotide sequence ID" value="NZ_FQVP01000008.1"/>
</dbReference>
<keyword evidence="4" id="KW-1185">Reference proteome</keyword>
<dbReference type="AlphaFoldDB" id="A0A073IUG2"/>
<dbReference type="GO" id="GO:0006260">
    <property type="term" value="P:DNA replication"/>
    <property type="evidence" value="ECO:0007669"/>
    <property type="project" value="InterPro"/>
</dbReference>
<evidence type="ECO:0000259" key="2">
    <source>
        <dbReference type="Pfam" id="PF23639"/>
    </source>
</evidence>
<dbReference type="GO" id="GO:0003677">
    <property type="term" value="F:DNA binding"/>
    <property type="evidence" value="ECO:0007669"/>
    <property type="project" value="InterPro"/>
</dbReference>
<dbReference type="Gene3D" id="3.90.580.10">
    <property type="entry name" value="Zinc finger, CHC2-type domain"/>
    <property type="match status" value="1"/>
</dbReference>
<dbReference type="Pfam" id="PF23639">
    <property type="entry name" value="DUF7146"/>
    <property type="match status" value="1"/>
</dbReference>
<evidence type="ECO:0000313" key="3">
    <source>
        <dbReference type="EMBL" id="KEJ93973.1"/>
    </source>
</evidence>
<dbReference type="GO" id="GO:0008270">
    <property type="term" value="F:zinc ion binding"/>
    <property type="evidence" value="ECO:0007669"/>
    <property type="project" value="InterPro"/>
</dbReference>
<feature type="coiled-coil region" evidence="1">
    <location>
        <begin position="99"/>
        <end position="126"/>
    </location>
</feature>
<gene>
    <name evidence="3" type="ORF">SUH3_11930</name>
</gene>
<accession>A0A073IUG2</accession>
<sequence>MYRSVDPRIESAKARTMREVLDRLAIPDLTALGDERVGPCPRAGCGGTDRFSANVKKGVWRCRICDPKGGDALALVQLALGTDFMGAVEWLEGAQGVEIDPAEVERRQIEKQKADAKAEADAARYRAFAKDQAAVIWRSALPFAGSPAAAYLAARNVDLAGLPYSFACFRYLPAHPYVKKIGRARRELHRGPALISAIQGRDGRFSAVHQTWFNPDAPGQKATIIDRETGEAHPAKMVLGSKKGGAIRLTGTACARVLVMGEGIETTGTALVADAVLGASYWAGVDLGNMSGKQTGRNSGVPDLSDVRAFLPPASVERLIYIQDGDSEEKMTRAKLTAGLRRAMNANPYLRSHIVRAGDGVDLNDLTQGQPENE</sequence>
<dbReference type="Proteomes" id="UP000027746">
    <property type="component" value="Unassembled WGS sequence"/>
</dbReference>
<proteinExistence type="predicted"/>
<keyword evidence="1" id="KW-0175">Coiled coil</keyword>
<organism evidence="3 4">
    <name type="scientific">Pseudosulfitobacter pseudonitzschiae</name>
    <dbReference type="NCBI Taxonomy" id="1402135"/>
    <lineage>
        <taxon>Bacteria</taxon>
        <taxon>Pseudomonadati</taxon>
        <taxon>Pseudomonadota</taxon>
        <taxon>Alphaproteobacteria</taxon>
        <taxon>Rhodobacterales</taxon>
        <taxon>Roseobacteraceae</taxon>
        <taxon>Pseudosulfitobacter</taxon>
    </lineage>
</organism>
<dbReference type="InterPro" id="IPR036977">
    <property type="entry name" value="DNA_primase_Znf_CHC2"/>
</dbReference>
<evidence type="ECO:0000256" key="1">
    <source>
        <dbReference type="SAM" id="Coils"/>
    </source>
</evidence>
<dbReference type="EMBL" id="JAMD01000021">
    <property type="protein sequence ID" value="KEJ93973.1"/>
    <property type="molecule type" value="Genomic_DNA"/>
</dbReference>
<dbReference type="SUPFAM" id="SSF57783">
    <property type="entry name" value="Zinc beta-ribbon"/>
    <property type="match status" value="1"/>
</dbReference>
<evidence type="ECO:0000313" key="4">
    <source>
        <dbReference type="Proteomes" id="UP000027746"/>
    </source>
</evidence>
<dbReference type="InterPro" id="IPR055570">
    <property type="entry name" value="DUF7146"/>
</dbReference>
<dbReference type="OrthoDB" id="9811157at2"/>
<reference evidence="3 4" key="1">
    <citation type="submission" date="2014-01" db="EMBL/GenBank/DDBJ databases">
        <title>Sulfitobacter sp. H3 (MCCC 1A00686) Genome Sequencing.</title>
        <authorList>
            <person name="Lai Q."/>
            <person name="Hong Z."/>
        </authorList>
    </citation>
    <scope>NUCLEOTIDE SEQUENCE [LARGE SCALE GENOMIC DNA]</scope>
    <source>
        <strain evidence="3 4">H3</strain>
    </source>
</reference>
<comment type="caution">
    <text evidence="3">The sequence shown here is derived from an EMBL/GenBank/DDBJ whole genome shotgun (WGS) entry which is preliminary data.</text>
</comment>
<protein>
    <recommendedName>
        <fullName evidence="2">DUF7146 domain-containing protein</fullName>
    </recommendedName>
</protein>